<accession>A0A841QG86</accession>
<feature type="transmembrane region" description="Helical" evidence="1">
    <location>
        <begin position="538"/>
        <end position="560"/>
    </location>
</feature>
<name>A0A841QG86_9PROT</name>
<keyword evidence="4" id="KW-1185">Reference proteome</keyword>
<dbReference type="InterPro" id="IPR010090">
    <property type="entry name" value="Phage_tape_meas"/>
</dbReference>
<evidence type="ECO:0000259" key="2">
    <source>
        <dbReference type="Pfam" id="PF10145"/>
    </source>
</evidence>
<comment type="caution">
    <text evidence="3">The sequence shown here is derived from an EMBL/GenBank/DDBJ whole genome shotgun (WGS) entry which is preliminary data.</text>
</comment>
<evidence type="ECO:0000256" key="1">
    <source>
        <dbReference type="SAM" id="Phobius"/>
    </source>
</evidence>
<sequence length="802" mass="82661">MDGSQLTAALRLTLKDEASSGVKALDDVFGKLNATLDRLTTALAPLAQLGEALSATTAGTVRLDEALGASAGAATRMEEATRGASVAADVMATAFGTAAWQVSELNVAFGELGAAETVAGTTGEAMGAEIAGGAEKATSAVDALLTRVRALRDAMGAAGGAVMNGPMGAWAGDMHSAGKGFSESLQGSMHHAMTAGLSTIAMLEPIHAAAEWDNTLVHIGIGSELHGDANRAFVQSYGQQLNILARQTGQRGLDLAEAAGFLSRENYSAAQISELMPTIARIGTAYNAAPDAVARSAFSLQESLGIKSSDLGGALASVALAGKSADLPFEKLAPLLPQAAATAGVFGIHGRAGVDDLAATMAIIRKSTGTDGEAVTDTKQLLVDLMQEHTSRRLAHYGIDMFSTEQHARERGEDPLLAVMAQINRVTKGGTDARAMGDIFRNHDSFVAAAAMTQHWDQYEKIHRRTAGADQSEIGEDYDTGLTSTQIRVKAFEESLSQLNRRVGEGFVPTLNIMTSALNRVNSGFEWLDGHVPGASSAIIGVTGAVLGLSAATAALGVVWGPLKAGFAVVKTALRGVALAEMWATTGLASFLGVSTAAASAIVTAFVVVGVAIADIALHWSRFSGSFATIGRGLMEEARGIGNVLAGIFHLDWQRVLAGMGQGMRGIGAVFSGSWGVIRQLFVDFAGWLNGWGAGIPLRILDGIASGWHALTDGLAGKIGQLETTFDTSWLGRHMGFAAPVPAGHAAHVPTMAGAAAVHGNQGGQYAVHITTDRGVTARQVSGPAQGLTIASPNTGRMVGRP</sequence>
<dbReference type="Proteomes" id="UP000578000">
    <property type="component" value="Unassembled WGS sequence"/>
</dbReference>
<dbReference type="EMBL" id="JACHIE010000008">
    <property type="protein sequence ID" value="MBB6457466.1"/>
    <property type="molecule type" value="Genomic_DNA"/>
</dbReference>
<protein>
    <submittedName>
        <fullName evidence="3">TP901 family phage tail tape measure protein</fullName>
    </submittedName>
</protein>
<evidence type="ECO:0000313" key="3">
    <source>
        <dbReference type="EMBL" id="MBB6457466.1"/>
    </source>
</evidence>
<proteinExistence type="predicted"/>
<dbReference type="AlphaFoldDB" id="A0A841QG86"/>
<keyword evidence="1" id="KW-0812">Transmembrane</keyword>
<dbReference type="RefSeq" id="WP_166114957.1">
    <property type="nucleotide sequence ID" value="NZ_BAABDB010000036.1"/>
</dbReference>
<keyword evidence="1" id="KW-1133">Transmembrane helix</keyword>
<feature type="domain" description="Phage tail tape measure protein" evidence="2">
    <location>
        <begin position="245"/>
        <end position="436"/>
    </location>
</feature>
<reference evidence="3 4" key="1">
    <citation type="submission" date="2020-08" db="EMBL/GenBank/DDBJ databases">
        <title>Genomic Encyclopedia of Type Strains, Phase IV (KMG-IV): sequencing the most valuable type-strain genomes for metagenomic binning, comparative biology and taxonomic classification.</title>
        <authorList>
            <person name="Goeker M."/>
        </authorList>
    </citation>
    <scope>NUCLEOTIDE SEQUENCE [LARGE SCALE GENOMIC DNA]</scope>
    <source>
        <strain evidence="3 4">DSM 4491</strain>
    </source>
</reference>
<organism evidence="3 4">
    <name type="scientific">Acetobacter lovaniensis</name>
    <dbReference type="NCBI Taxonomy" id="104100"/>
    <lineage>
        <taxon>Bacteria</taxon>
        <taxon>Pseudomonadati</taxon>
        <taxon>Pseudomonadota</taxon>
        <taxon>Alphaproteobacteria</taxon>
        <taxon>Acetobacterales</taxon>
        <taxon>Acetobacteraceae</taxon>
        <taxon>Acetobacter</taxon>
    </lineage>
</organism>
<keyword evidence="1" id="KW-0472">Membrane</keyword>
<feature type="transmembrane region" description="Helical" evidence="1">
    <location>
        <begin position="598"/>
        <end position="618"/>
    </location>
</feature>
<dbReference type="Pfam" id="PF10145">
    <property type="entry name" value="PhageMin_Tail"/>
    <property type="match status" value="1"/>
</dbReference>
<gene>
    <name evidence="3" type="ORF">HNR55_002062</name>
</gene>
<dbReference type="NCBIfam" id="TIGR01760">
    <property type="entry name" value="tape_meas_TP901"/>
    <property type="match status" value="1"/>
</dbReference>
<evidence type="ECO:0000313" key="4">
    <source>
        <dbReference type="Proteomes" id="UP000578000"/>
    </source>
</evidence>